<dbReference type="WBParaSite" id="ACRNAN_Path_1274.g4986.t1">
    <property type="protein sequence ID" value="ACRNAN_Path_1274.g4986.t1"/>
    <property type="gene ID" value="ACRNAN_Path_1274.g4986"/>
</dbReference>
<evidence type="ECO:0000313" key="1">
    <source>
        <dbReference type="Proteomes" id="UP000887540"/>
    </source>
</evidence>
<name>A0A914BY93_9BILA</name>
<sequence>MPYKTDQDLPEKVKGNLPKHGQHIYREAFNHAYDEYQDPTKRRNSNDDPEKIAHQVAWAAVKHKYEKGEDGKWQEK</sequence>
<dbReference type="InterPro" id="IPR009317">
    <property type="entry name" value="ChaB"/>
</dbReference>
<evidence type="ECO:0000313" key="2">
    <source>
        <dbReference type="WBParaSite" id="ACRNAN_Path_1274.g4986.t1"/>
    </source>
</evidence>
<dbReference type="AlphaFoldDB" id="A0A914BY93"/>
<keyword evidence="1" id="KW-1185">Reference proteome</keyword>
<dbReference type="SUPFAM" id="SSF140376">
    <property type="entry name" value="ChaB-like"/>
    <property type="match status" value="1"/>
</dbReference>
<protein>
    <submittedName>
        <fullName evidence="2">Cation transport regulator ChaB</fullName>
    </submittedName>
</protein>
<organism evidence="1 2">
    <name type="scientific">Acrobeloides nanus</name>
    <dbReference type="NCBI Taxonomy" id="290746"/>
    <lineage>
        <taxon>Eukaryota</taxon>
        <taxon>Metazoa</taxon>
        <taxon>Ecdysozoa</taxon>
        <taxon>Nematoda</taxon>
        <taxon>Chromadorea</taxon>
        <taxon>Rhabditida</taxon>
        <taxon>Tylenchina</taxon>
        <taxon>Cephalobomorpha</taxon>
        <taxon>Cephaloboidea</taxon>
        <taxon>Cephalobidae</taxon>
        <taxon>Acrobeloides</taxon>
    </lineage>
</organism>
<dbReference type="Gene3D" id="1.10.1740.70">
    <property type="entry name" value="ChaB"/>
    <property type="match status" value="1"/>
</dbReference>
<dbReference type="InterPro" id="IPR037205">
    <property type="entry name" value="ChaB_sf"/>
</dbReference>
<dbReference type="Proteomes" id="UP000887540">
    <property type="component" value="Unplaced"/>
</dbReference>
<accession>A0A914BY93</accession>
<dbReference type="Pfam" id="PF06150">
    <property type="entry name" value="ChaB"/>
    <property type="match status" value="1"/>
</dbReference>
<proteinExistence type="predicted"/>
<reference evidence="2" key="1">
    <citation type="submission" date="2022-11" db="UniProtKB">
        <authorList>
            <consortium name="WormBaseParasite"/>
        </authorList>
    </citation>
    <scope>IDENTIFICATION</scope>
</reference>